<dbReference type="Pfam" id="PF07859">
    <property type="entry name" value="Abhydrolase_3"/>
    <property type="match status" value="2"/>
</dbReference>
<dbReference type="AlphaFoldDB" id="A0AAN8I1I1"/>
<evidence type="ECO:0000259" key="3">
    <source>
        <dbReference type="Pfam" id="PF07859"/>
    </source>
</evidence>
<feature type="compositionally biased region" description="Polar residues" evidence="2">
    <location>
        <begin position="654"/>
        <end position="665"/>
    </location>
</feature>
<organism evidence="4 5">
    <name type="scientific">Knufia fluminis</name>
    <dbReference type="NCBI Taxonomy" id="191047"/>
    <lineage>
        <taxon>Eukaryota</taxon>
        <taxon>Fungi</taxon>
        <taxon>Dikarya</taxon>
        <taxon>Ascomycota</taxon>
        <taxon>Pezizomycotina</taxon>
        <taxon>Eurotiomycetes</taxon>
        <taxon>Chaetothyriomycetidae</taxon>
        <taxon>Chaetothyriales</taxon>
        <taxon>Trichomeriaceae</taxon>
        <taxon>Knufia</taxon>
    </lineage>
</organism>
<protein>
    <recommendedName>
        <fullName evidence="3">Alpha/beta hydrolase fold-3 domain-containing protein</fullName>
    </recommendedName>
</protein>
<comment type="caution">
    <text evidence="4">The sequence shown here is derived from an EMBL/GenBank/DDBJ whole genome shotgun (WGS) entry which is preliminary data.</text>
</comment>
<feature type="region of interest" description="Disordered" evidence="2">
    <location>
        <begin position="648"/>
        <end position="706"/>
    </location>
</feature>
<dbReference type="PANTHER" id="PTHR48081">
    <property type="entry name" value="AB HYDROLASE SUPERFAMILY PROTEIN C4A8.06C"/>
    <property type="match status" value="1"/>
</dbReference>
<evidence type="ECO:0000313" key="4">
    <source>
        <dbReference type="EMBL" id="KAK5949082.1"/>
    </source>
</evidence>
<feature type="domain" description="Alpha/beta hydrolase fold-3" evidence="3">
    <location>
        <begin position="349"/>
        <end position="399"/>
    </location>
</feature>
<dbReference type="SUPFAM" id="SSF53474">
    <property type="entry name" value="alpha/beta-Hydrolases"/>
    <property type="match status" value="1"/>
</dbReference>
<dbReference type="EMBL" id="JAKLMC020000039">
    <property type="protein sequence ID" value="KAK5949082.1"/>
    <property type="molecule type" value="Genomic_DNA"/>
</dbReference>
<dbReference type="PANTHER" id="PTHR48081:SF19">
    <property type="entry name" value="AB HYDROLASE SUPERFAMILY PROTEIN C4A8.06C"/>
    <property type="match status" value="1"/>
</dbReference>
<feature type="region of interest" description="Disordered" evidence="2">
    <location>
        <begin position="587"/>
        <end position="617"/>
    </location>
</feature>
<evidence type="ECO:0000313" key="5">
    <source>
        <dbReference type="Proteomes" id="UP001316803"/>
    </source>
</evidence>
<proteinExistence type="predicted"/>
<evidence type="ECO:0000256" key="1">
    <source>
        <dbReference type="ARBA" id="ARBA00022801"/>
    </source>
</evidence>
<feature type="compositionally biased region" description="Polar residues" evidence="2">
    <location>
        <begin position="933"/>
        <end position="944"/>
    </location>
</feature>
<reference evidence="4 5" key="1">
    <citation type="submission" date="2022-12" db="EMBL/GenBank/DDBJ databases">
        <title>Genomic features and morphological characterization of a novel Knufia sp. strain isolated from spacecraft assembly facility.</title>
        <authorList>
            <person name="Teixeira M."/>
            <person name="Chander A.M."/>
            <person name="Stajich J.E."/>
            <person name="Venkateswaran K."/>
        </authorList>
    </citation>
    <scope>NUCLEOTIDE SEQUENCE [LARGE SCALE GENOMIC DNA]</scope>
    <source>
        <strain evidence="4 5">FJI-L2-BK-P2</strain>
    </source>
</reference>
<accession>A0AAN8I1I1</accession>
<gene>
    <name evidence="4" type="ORF">OHC33_009823</name>
</gene>
<dbReference type="GO" id="GO:0016787">
    <property type="term" value="F:hydrolase activity"/>
    <property type="evidence" value="ECO:0007669"/>
    <property type="project" value="UniProtKB-KW"/>
</dbReference>
<dbReference type="Proteomes" id="UP001316803">
    <property type="component" value="Unassembled WGS sequence"/>
</dbReference>
<evidence type="ECO:0000256" key="2">
    <source>
        <dbReference type="SAM" id="MobiDB-lite"/>
    </source>
</evidence>
<feature type="compositionally biased region" description="Low complexity" evidence="2">
    <location>
        <begin position="679"/>
        <end position="688"/>
    </location>
</feature>
<name>A0AAN8I1I1_9EURO</name>
<feature type="domain" description="Alpha/beta hydrolase fold-3" evidence="3">
    <location>
        <begin position="147"/>
        <end position="260"/>
    </location>
</feature>
<dbReference type="InterPro" id="IPR029058">
    <property type="entry name" value="AB_hydrolase_fold"/>
</dbReference>
<feature type="region of interest" description="Disordered" evidence="2">
    <location>
        <begin position="921"/>
        <end position="968"/>
    </location>
</feature>
<feature type="region of interest" description="Disordered" evidence="2">
    <location>
        <begin position="794"/>
        <end position="839"/>
    </location>
</feature>
<dbReference type="Gene3D" id="3.40.50.1820">
    <property type="entry name" value="alpha/beta hydrolase"/>
    <property type="match status" value="1"/>
</dbReference>
<keyword evidence="5" id="KW-1185">Reference proteome</keyword>
<keyword evidence="1" id="KW-0378">Hydrolase</keyword>
<sequence length="986" mass="109531">MPITTFGIGAAVTPTVVKTTISHYTNRKPRAKKPTAHISYDQGLNLIRSFLVYASHHTVEEVQAFTGQWVPVPTWVRTEDVAIPAKDITKAADLLIAQLGEEGIEAIGGKEWWQWRRRDAKLKAEWVEMRSDYNVREGKKEKCRRVMLYVHGGAYFFGSVDEHRYQMQRHARKLNARVFAPSYRLAPQFPFPCGMLDCLAAYLYLLTIHDPTEIILAGDSAGGGMVLSLLCLLRDRGVELPAGAVLISPWVDLTHSFPSLSRTDGYDYIPEHGFMQKPSRSWPPPNEDELLEVTRATRDAKSNEVKSNGDVPKAIERADTAELASAARQRQPPLSLQLDGKEVFIKDQIQLYTTNQLITHPLVSPALQPSLGGLPPLLIMVGGGELLRDEQIYVAHKAADPHKYKLPDRWRTLYDPGDKIINKYGPTPVQLQVWEDLCHVAPTLSFTRPAKFMYRSISQFGAWALSRAQKRAIEITEDDQSSIMSSSSEDEKVNHKLANGAHTQIGKAGDPLPPFRNNMIREQVDRHGTVYPLPHASELPALQMEADLVGVVKEGPIRHWLAAKTEWDSKYASARRKVQKHRIEVAKAGKSRGFGNGEHPPPSALAGRQHDEETYSRTQKLKKSWGLGMWSSWSWKHDEKTLQKDEKIEKQVQKEQAQPTVNEPQTDGALPLDKRNRSQSRARSASRASRQRRKTVAVQNEGQIEGEQTAMLNVPRAAAQDQAANAPDLPTPAVEIDPPTGAEQNLSPMFIPKWKNAAHLRDESKDISDTGSTYSHASKVVPDNVSTMAVFSAPGVQREESRDNTSTLDAGTPTADRESYDFRNSLPTTRDNLGGYDTPVSRRSVERLQRHQTDMTDGQSIQSSIPASTLYEEGAISSRLQPLRSPSAMAVTHAEGIIPPMDQQAVPASDTGANRQAALFDNGNGGGDVGDVTAQQQRTTNTTPKAGEARTRTKNVEDEPTTPTITDRPVLYDRADSNFVTAYEKL</sequence>
<feature type="compositionally biased region" description="Basic and acidic residues" evidence="2">
    <location>
        <begin position="947"/>
        <end position="957"/>
    </location>
</feature>
<dbReference type="InterPro" id="IPR013094">
    <property type="entry name" value="AB_hydrolase_3"/>
</dbReference>
<dbReference type="InterPro" id="IPR050300">
    <property type="entry name" value="GDXG_lipolytic_enzyme"/>
</dbReference>